<dbReference type="GO" id="GO:0016787">
    <property type="term" value="F:hydrolase activity"/>
    <property type="evidence" value="ECO:0007669"/>
    <property type="project" value="UniProtKB-KW"/>
</dbReference>
<proteinExistence type="inferred from homology"/>
<reference evidence="4" key="1">
    <citation type="journal article" date="2019" name="Int. J. Syst. Evol. Microbiol.">
        <title>The Global Catalogue of Microorganisms (GCM) 10K type strain sequencing project: providing services to taxonomists for standard genome sequencing and annotation.</title>
        <authorList>
            <consortium name="The Broad Institute Genomics Platform"/>
            <consortium name="The Broad Institute Genome Sequencing Center for Infectious Disease"/>
            <person name="Wu L."/>
            <person name="Ma J."/>
        </authorList>
    </citation>
    <scope>NUCLEOTIDE SEQUENCE [LARGE SCALE GENOMIC DNA]</scope>
    <source>
        <strain evidence="4">CGMCC 1.6964</strain>
    </source>
</reference>
<protein>
    <submittedName>
        <fullName evidence="3">Glycosyl hydrolase</fullName>
    </submittedName>
</protein>
<dbReference type="EMBL" id="BMLN01000008">
    <property type="protein sequence ID" value="GGO03732.1"/>
    <property type="molecule type" value="Genomic_DNA"/>
</dbReference>
<name>A0ABQ2L760_9BACL</name>
<sequence>MSKNSMGDTGQADGVREAGIQNAQEESETASWPGTRHLPVFERAAAYVLKQIDAGLDTFGPCAYPAPSSIGGVYPAIANFEWTSGFWTGMLWLAYELTGETKYRRAAESQLPDYRNRLDNRIGTNTHDLGFLYSLSAVNEYRITGNPKAREAGLIAADLLASRYLPQAGIIQAWGDLNDPTERGRMIIDCLMNLPLLYWASSETGDSRYAEYARSHVGQSARYLVRPDRTTYHTYYMDANTGEPKSGTTHQGYADHSCWARGQAWGIYGFMLSYLYTGDPELTEISKTLAAYFAERTPADGVVYWDLIFMVGTEQERDSSASAVAACGLLELARQLPPTDSDRQNAERQAFAILTALDVGYTTRDLPESNGVLKHAVYNKPRGIGIDECTIWGDYYYFEALVRVLKPDWRP</sequence>
<dbReference type="PANTHER" id="PTHR36845:SF1">
    <property type="entry name" value="HYDROLASE, PUTATIVE (AFU_ORTHOLOGUE AFUA_7G05090)-RELATED"/>
    <property type="match status" value="1"/>
</dbReference>
<dbReference type="SUPFAM" id="SSF48208">
    <property type="entry name" value="Six-hairpin glycosidases"/>
    <property type="match status" value="1"/>
</dbReference>
<evidence type="ECO:0000256" key="1">
    <source>
        <dbReference type="ARBA" id="ARBA00022801"/>
    </source>
</evidence>
<dbReference type="RefSeq" id="WP_018976539.1">
    <property type="nucleotide sequence ID" value="NZ_BMLN01000008.1"/>
</dbReference>
<comment type="caution">
    <text evidence="3">The sequence shown here is derived from an EMBL/GenBank/DDBJ whole genome shotgun (WGS) entry which is preliminary data.</text>
</comment>
<dbReference type="InterPro" id="IPR012341">
    <property type="entry name" value="6hp_glycosidase-like_sf"/>
</dbReference>
<comment type="similarity">
    <text evidence="2">Belongs to the glycosyl hydrolase 88 family.</text>
</comment>
<dbReference type="InterPro" id="IPR052369">
    <property type="entry name" value="UG_Glycosaminoglycan_Hydrolase"/>
</dbReference>
<evidence type="ECO:0000313" key="3">
    <source>
        <dbReference type="EMBL" id="GGO03732.1"/>
    </source>
</evidence>
<evidence type="ECO:0000256" key="2">
    <source>
        <dbReference type="ARBA" id="ARBA00038358"/>
    </source>
</evidence>
<accession>A0ABQ2L760</accession>
<organism evidence="3 4">
    <name type="scientific">Saccharibacillus kuerlensis</name>
    <dbReference type="NCBI Taxonomy" id="459527"/>
    <lineage>
        <taxon>Bacteria</taxon>
        <taxon>Bacillati</taxon>
        <taxon>Bacillota</taxon>
        <taxon>Bacilli</taxon>
        <taxon>Bacillales</taxon>
        <taxon>Paenibacillaceae</taxon>
        <taxon>Saccharibacillus</taxon>
    </lineage>
</organism>
<dbReference type="InterPro" id="IPR010905">
    <property type="entry name" value="Glyco_hydro_88"/>
</dbReference>
<keyword evidence="1 3" id="KW-0378">Hydrolase</keyword>
<dbReference type="InterPro" id="IPR008928">
    <property type="entry name" value="6-hairpin_glycosidase_sf"/>
</dbReference>
<evidence type="ECO:0000313" key="4">
    <source>
        <dbReference type="Proteomes" id="UP000606653"/>
    </source>
</evidence>
<dbReference type="Proteomes" id="UP000606653">
    <property type="component" value="Unassembled WGS sequence"/>
</dbReference>
<dbReference type="Pfam" id="PF07470">
    <property type="entry name" value="Glyco_hydro_88"/>
    <property type="match status" value="1"/>
</dbReference>
<dbReference type="PANTHER" id="PTHR36845">
    <property type="entry name" value="HYDROLASE, PUTATIVE (AFU_ORTHOLOGUE AFUA_7G05090)-RELATED"/>
    <property type="match status" value="1"/>
</dbReference>
<gene>
    <name evidence="3" type="ORF">GCM10010969_28210</name>
</gene>
<dbReference type="Gene3D" id="1.50.10.10">
    <property type="match status" value="1"/>
</dbReference>
<keyword evidence="4" id="KW-1185">Reference proteome</keyword>